<feature type="domain" description="Flavodoxin-like" evidence="9">
    <location>
        <begin position="4"/>
        <end position="146"/>
    </location>
</feature>
<dbReference type="STRING" id="1123309.GCA_000377005_00359"/>
<dbReference type="GO" id="GO:0009055">
    <property type="term" value="F:electron transfer activity"/>
    <property type="evidence" value="ECO:0007669"/>
    <property type="project" value="UniProtKB-UniRule"/>
</dbReference>
<dbReference type="PROSITE" id="PS00201">
    <property type="entry name" value="FLAVODOXIN"/>
    <property type="match status" value="1"/>
</dbReference>
<evidence type="ECO:0000259" key="9">
    <source>
        <dbReference type="PROSITE" id="PS50902"/>
    </source>
</evidence>
<reference evidence="10 11" key="1">
    <citation type="submission" date="2018-11" db="EMBL/GenBank/DDBJ databases">
        <title>Genomes From Bacteria Associated with the Canine Oral Cavity: a Test Case for Automated Genome-Based Taxonomic Assignment.</title>
        <authorList>
            <person name="Coil D.A."/>
            <person name="Jospin G."/>
            <person name="Darling A.E."/>
            <person name="Wallis C."/>
            <person name="Davis I.J."/>
            <person name="Harris S."/>
            <person name="Eisen J.A."/>
            <person name="Holcombe L.J."/>
            <person name="O'Flynn C."/>
        </authorList>
    </citation>
    <scope>NUCLEOTIDE SEQUENCE [LARGE SCALE GENOMIC DNA]</scope>
    <source>
        <strain evidence="10 11">OH4621_COT-116</strain>
    </source>
</reference>
<gene>
    <name evidence="10" type="ORF">EII38_08440</name>
</gene>
<dbReference type="InterPro" id="IPR029039">
    <property type="entry name" value="Flavoprotein-like_sf"/>
</dbReference>
<keyword evidence="4 8" id="KW-0813">Transport</keyword>
<dbReference type="Gene3D" id="3.40.50.360">
    <property type="match status" value="1"/>
</dbReference>
<dbReference type="GO" id="GO:0016651">
    <property type="term" value="F:oxidoreductase activity, acting on NAD(P)H"/>
    <property type="evidence" value="ECO:0007669"/>
    <property type="project" value="UniProtKB-ARBA"/>
</dbReference>
<keyword evidence="7 8" id="KW-0249">Electron transport</keyword>
<comment type="similarity">
    <text evidence="3 8">Belongs to the flavodoxin family.</text>
</comment>
<keyword evidence="6 8" id="KW-0288">FMN</keyword>
<evidence type="ECO:0000256" key="3">
    <source>
        <dbReference type="ARBA" id="ARBA00005267"/>
    </source>
</evidence>
<dbReference type="AlphaFoldDB" id="A0A3P1V9U7"/>
<sequence length="150" mass="16166">MALAKVVYASMTGNTEEIADIVASKLEELGLEVHNDECTTIETEEILEADLIVIATYTYSYGGDGEIPDEFVDFYSDLADLDLSGKVYGVCGSGDTFYDDFCTAVDDFDDMLASRGAKKGAENVKVDLAAEDEDIENLEQFASDLVAALG</sequence>
<dbReference type="SUPFAM" id="SSF52218">
    <property type="entry name" value="Flavoproteins"/>
    <property type="match status" value="1"/>
</dbReference>
<organism evidence="10 11">
    <name type="scientific">Streptococcus minor</name>
    <dbReference type="NCBI Taxonomy" id="229549"/>
    <lineage>
        <taxon>Bacteria</taxon>
        <taxon>Bacillati</taxon>
        <taxon>Bacillota</taxon>
        <taxon>Bacilli</taxon>
        <taxon>Lactobacillales</taxon>
        <taxon>Streptococcaceae</taxon>
        <taxon>Streptococcus</taxon>
    </lineage>
</organism>
<evidence type="ECO:0000313" key="10">
    <source>
        <dbReference type="EMBL" id="RRD30280.1"/>
    </source>
</evidence>
<dbReference type="InterPro" id="IPR010087">
    <property type="entry name" value="Flav_short"/>
</dbReference>
<protein>
    <recommendedName>
        <fullName evidence="8">Flavodoxin</fullName>
    </recommendedName>
</protein>
<keyword evidence="11" id="KW-1185">Reference proteome</keyword>
<dbReference type="Proteomes" id="UP000281771">
    <property type="component" value="Unassembled WGS sequence"/>
</dbReference>
<proteinExistence type="inferred from homology"/>
<evidence type="ECO:0000256" key="1">
    <source>
        <dbReference type="ARBA" id="ARBA00001917"/>
    </source>
</evidence>
<comment type="function">
    <text evidence="2 8">Low-potential electron donor to a number of redox enzymes.</text>
</comment>
<accession>A0A3P1V9U7</accession>
<keyword evidence="5 8" id="KW-0285">Flavoprotein</keyword>
<dbReference type="PANTHER" id="PTHR42809:SF1">
    <property type="entry name" value="FLAVODOXIN 1"/>
    <property type="match status" value="1"/>
</dbReference>
<evidence type="ECO:0000256" key="6">
    <source>
        <dbReference type="ARBA" id="ARBA00022643"/>
    </source>
</evidence>
<comment type="caution">
    <text evidence="10">The sequence shown here is derived from an EMBL/GenBank/DDBJ whole genome shotgun (WGS) entry which is preliminary data.</text>
</comment>
<evidence type="ECO:0000256" key="2">
    <source>
        <dbReference type="ARBA" id="ARBA00003297"/>
    </source>
</evidence>
<dbReference type="Pfam" id="PF00258">
    <property type="entry name" value="Flavodoxin_1"/>
    <property type="match status" value="1"/>
</dbReference>
<dbReference type="NCBIfam" id="NF005587">
    <property type="entry name" value="PRK07308.1"/>
    <property type="match status" value="1"/>
</dbReference>
<evidence type="ECO:0000256" key="8">
    <source>
        <dbReference type="RuleBase" id="RU367037"/>
    </source>
</evidence>
<dbReference type="InterPro" id="IPR008254">
    <property type="entry name" value="Flavodoxin/NO_synth"/>
</dbReference>
<dbReference type="GO" id="GO:0010181">
    <property type="term" value="F:FMN binding"/>
    <property type="evidence" value="ECO:0007669"/>
    <property type="project" value="UniProtKB-UniRule"/>
</dbReference>
<evidence type="ECO:0000313" key="11">
    <source>
        <dbReference type="Proteomes" id="UP000281771"/>
    </source>
</evidence>
<name>A0A3P1V9U7_9STRE</name>
<dbReference type="RefSeq" id="WP_124777688.1">
    <property type="nucleotide sequence ID" value="NZ_RQZA01000009.1"/>
</dbReference>
<dbReference type="NCBIfam" id="TIGR01753">
    <property type="entry name" value="flav_short"/>
    <property type="match status" value="1"/>
</dbReference>
<dbReference type="InterPro" id="IPR001226">
    <property type="entry name" value="Flavodoxin_CS"/>
</dbReference>
<dbReference type="PROSITE" id="PS50902">
    <property type="entry name" value="FLAVODOXIN_LIKE"/>
    <property type="match status" value="1"/>
</dbReference>
<dbReference type="InterPro" id="IPR050619">
    <property type="entry name" value="Flavodoxin"/>
</dbReference>
<evidence type="ECO:0000256" key="5">
    <source>
        <dbReference type="ARBA" id="ARBA00022630"/>
    </source>
</evidence>
<evidence type="ECO:0000256" key="4">
    <source>
        <dbReference type="ARBA" id="ARBA00022448"/>
    </source>
</evidence>
<evidence type="ECO:0000256" key="7">
    <source>
        <dbReference type="ARBA" id="ARBA00022982"/>
    </source>
</evidence>
<dbReference type="EMBL" id="RQZA01000009">
    <property type="protein sequence ID" value="RRD30280.1"/>
    <property type="molecule type" value="Genomic_DNA"/>
</dbReference>
<comment type="cofactor">
    <cofactor evidence="1 8">
        <name>FMN</name>
        <dbReference type="ChEBI" id="CHEBI:58210"/>
    </cofactor>
</comment>
<dbReference type="PANTHER" id="PTHR42809">
    <property type="entry name" value="FLAVODOXIN 2"/>
    <property type="match status" value="1"/>
</dbReference>